<reference evidence="1 2" key="1">
    <citation type="submission" date="2021-06" db="EMBL/GenBank/DDBJ databases">
        <title>Caerostris extrusa draft genome.</title>
        <authorList>
            <person name="Kono N."/>
            <person name="Arakawa K."/>
        </authorList>
    </citation>
    <scope>NUCLEOTIDE SEQUENCE [LARGE SCALE GENOMIC DNA]</scope>
</reference>
<dbReference type="EMBL" id="BPLR01016937">
    <property type="protein sequence ID" value="GIY87446.1"/>
    <property type="molecule type" value="Genomic_DNA"/>
</dbReference>
<accession>A0AAV4WY86</accession>
<proteinExistence type="predicted"/>
<evidence type="ECO:0000313" key="2">
    <source>
        <dbReference type="Proteomes" id="UP001054945"/>
    </source>
</evidence>
<sequence>MNASCAMRSWTPLKAAVPPDRAHLRGQLPLHLLPVRLRVHQLAPAAAPHARPRAGRPALRLHRVQAEVLLQGRTENHSFVHVWENMSRLQASTNAAPKTQGNGESSRLLFECPKCPCVFWQSRRFSKAPAFPPPRDPASLFLPQLWHGIQLHG</sequence>
<dbReference type="AlphaFoldDB" id="A0AAV4WY86"/>
<dbReference type="Proteomes" id="UP001054945">
    <property type="component" value="Unassembled WGS sequence"/>
</dbReference>
<keyword evidence="2" id="KW-1185">Reference proteome</keyword>
<name>A0AAV4WY86_CAEEX</name>
<gene>
    <name evidence="1" type="ORF">CEXT_177171</name>
</gene>
<evidence type="ECO:0000313" key="1">
    <source>
        <dbReference type="EMBL" id="GIY87446.1"/>
    </source>
</evidence>
<comment type="caution">
    <text evidence="1">The sequence shown here is derived from an EMBL/GenBank/DDBJ whole genome shotgun (WGS) entry which is preliminary data.</text>
</comment>
<protein>
    <submittedName>
        <fullName evidence="1">Uncharacterized protein</fullName>
    </submittedName>
</protein>
<organism evidence="1 2">
    <name type="scientific">Caerostris extrusa</name>
    <name type="common">Bark spider</name>
    <name type="synonym">Caerostris bankana</name>
    <dbReference type="NCBI Taxonomy" id="172846"/>
    <lineage>
        <taxon>Eukaryota</taxon>
        <taxon>Metazoa</taxon>
        <taxon>Ecdysozoa</taxon>
        <taxon>Arthropoda</taxon>
        <taxon>Chelicerata</taxon>
        <taxon>Arachnida</taxon>
        <taxon>Araneae</taxon>
        <taxon>Araneomorphae</taxon>
        <taxon>Entelegynae</taxon>
        <taxon>Araneoidea</taxon>
        <taxon>Araneidae</taxon>
        <taxon>Caerostris</taxon>
    </lineage>
</organism>